<dbReference type="OMA" id="DPRTTQN"/>
<proteinExistence type="predicted"/>
<dbReference type="InterPro" id="IPR011015">
    <property type="entry name" value="LEM/LEM-like_dom_sf"/>
</dbReference>
<keyword evidence="4" id="KW-1185">Reference proteome</keyword>
<dbReference type="RefSeq" id="XP_031459965.1">
    <property type="nucleotide sequence ID" value="XM_031604105.1"/>
</dbReference>
<evidence type="ECO:0000259" key="2">
    <source>
        <dbReference type="PROSITE" id="PS50954"/>
    </source>
</evidence>
<dbReference type="GeneID" id="116235747"/>
<dbReference type="GO" id="GO:0000724">
    <property type="term" value="P:double-strand break repair via homologous recombination"/>
    <property type="evidence" value="ECO:0007669"/>
    <property type="project" value="TreeGrafter"/>
</dbReference>
<evidence type="ECO:0000313" key="4">
    <source>
        <dbReference type="Proteomes" id="UP000472261"/>
    </source>
</evidence>
<feature type="domain" description="LEM" evidence="2">
    <location>
        <begin position="542"/>
        <end position="586"/>
    </location>
</feature>
<dbReference type="CTD" id="126549"/>
<dbReference type="Ensembl" id="ENSPCLT00000020005.1">
    <property type="protein sequence ID" value="ENSPCLP00000015170.1"/>
    <property type="gene ID" value="ENSPCLG00000012381.1"/>
</dbReference>
<dbReference type="GO" id="GO:0005654">
    <property type="term" value="C:nucleoplasm"/>
    <property type="evidence" value="ECO:0007669"/>
    <property type="project" value="TreeGrafter"/>
</dbReference>
<dbReference type="Pfam" id="PF22945">
    <property type="entry name" value="LEM-3_GIY-YIG"/>
    <property type="match status" value="1"/>
</dbReference>
<feature type="compositionally biased region" description="Polar residues" evidence="1">
    <location>
        <begin position="475"/>
        <end position="489"/>
    </location>
</feature>
<protein>
    <submittedName>
        <fullName evidence="3">Ankyrin repeat and LEM domain containing 1</fullName>
    </submittedName>
</protein>
<evidence type="ECO:0000256" key="1">
    <source>
        <dbReference type="SAM" id="MobiDB-lite"/>
    </source>
</evidence>
<dbReference type="SUPFAM" id="SSF63451">
    <property type="entry name" value="LEM domain"/>
    <property type="match status" value="1"/>
</dbReference>
<organism evidence="3 4">
    <name type="scientific">Phasianus colchicus</name>
    <name type="common">Common pheasant</name>
    <dbReference type="NCBI Taxonomy" id="9054"/>
    <lineage>
        <taxon>Eukaryota</taxon>
        <taxon>Metazoa</taxon>
        <taxon>Chordata</taxon>
        <taxon>Craniata</taxon>
        <taxon>Vertebrata</taxon>
        <taxon>Euteleostomi</taxon>
        <taxon>Archelosauria</taxon>
        <taxon>Archosauria</taxon>
        <taxon>Dinosauria</taxon>
        <taxon>Saurischia</taxon>
        <taxon>Theropoda</taxon>
        <taxon>Coelurosauria</taxon>
        <taxon>Aves</taxon>
        <taxon>Neognathae</taxon>
        <taxon>Galloanserae</taxon>
        <taxon>Galliformes</taxon>
        <taxon>Phasianidae</taxon>
        <taxon>Phasianinae</taxon>
        <taxon>Phasianus</taxon>
    </lineage>
</organism>
<accession>A0A669Q5U9</accession>
<feature type="compositionally biased region" description="Low complexity" evidence="1">
    <location>
        <begin position="355"/>
        <end position="369"/>
    </location>
</feature>
<dbReference type="Gene3D" id="1.10.720.40">
    <property type="match status" value="1"/>
</dbReference>
<dbReference type="SMART" id="SM00540">
    <property type="entry name" value="LEM"/>
    <property type="match status" value="1"/>
</dbReference>
<dbReference type="AlphaFoldDB" id="A0A669Q5U9"/>
<dbReference type="GO" id="GO:0005737">
    <property type="term" value="C:cytoplasm"/>
    <property type="evidence" value="ECO:0007669"/>
    <property type="project" value="TreeGrafter"/>
</dbReference>
<feature type="compositionally biased region" description="Low complexity" evidence="1">
    <location>
        <begin position="412"/>
        <end position="444"/>
    </location>
</feature>
<feature type="compositionally biased region" description="Basic and acidic residues" evidence="1">
    <location>
        <begin position="507"/>
        <end position="517"/>
    </location>
</feature>
<evidence type="ECO:0000313" key="3">
    <source>
        <dbReference type="Ensembl" id="ENSPCLP00000015170.1"/>
    </source>
</evidence>
<dbReference type="Pfam" id="PF03020">
    <property type="entry name" value="LEM"/>
    <property type="match status" value="1"/>
</dbReference>
<sequence length="795" mass="84152">MPGNGLGELGSVLPSGERNRRGDSGDAGVVVGLPRGSRRCTSLPPGGAAGAWSCCCGMGGTRSCGIRLALGAAPRSSSCLVGVIPSGGVPSLQDGKRAIDLALEQGHGLCVQLLRDWSLPDPQGPRRSLSFLSEDCTAVELLNSTPVTQLEEPGLGDSCGLGEPPCCAQPSLGSSLTPWLPGCPALPLQPLASSTLLWAGGEHEEVSLKGAGVCSSLQPSAGARSPPQPLHCSRDCGVLEAGTRGRDLPGDSSEDSEHFVTAVEMLEPSGAGVRPGEAPSSAGPWELPAQNPSAAEELPVLFQGCSLEGSSPRTRELPCSPAGIAVGDVTSQGLQPPQFCHVTPRTKSRLQASAVRLNASSSSSSLFDASLEKPRRPPRIRAPRGVLRDPAITPGHCVALGGDDVSGGDGESPGSSDDTQILPRTPSLSSSPLGTSSSSPTVLLAPGDHGCAQNPLLDAEGSLSPTVLLGPGDSDNLQDSPSHVQNSTPAIDPKVPEPKIPPMPRSPTDRSPHRPVEPDGCPPTGWRSPSAETTSPGDGDQVQSLRMLSDEALLRRLRELGYDPGPITVLTRRVYLRRLEELSRSPAGHSPELTDALRTGHIPNCTEDELMLAQQFDRPDRSRHWREGLLKASFNYLLLDPRTTQELPLRCHRLSPVECFRTFVDAIFYVGKGTRARPYSHLAEAVTQHRMGTRKGCPKVRRILEIWASGMGVISLHCFQSSVPAEAYTREGCLLEALGLRAVTNQRKGNCYGVAASWSPARRRRLGVHMLHRAMRIFLAEGERQLRPADIQAGH</sequence>
<dbReference type="InterPro" id="IPR003887">
    <property type="entry name" value="LEM_dom"/>
</dbReference>
<dbReference type="InterPro" id="IPR034998">
    <property type="entry name" value="ANKLE1"/>
</dbReference>
<dbReference type="PANTHER" id="PTHR46427">
    <property type="entry name" value="ANKYRIN REPEAT AND LEM DOMAIN-CONTAINING PROTEIN 1"/>
    <property type="match status" value="1"/>
</dbReference>
<name>A0A669Q5U9_PHACC</name>
<gene>
    <name evidence="3" type="primary">ANKLE1</name>
</gene>
<dbReference type="Proteomes" id="UP000472261">
    <property type="component" value="Unplaced"/>
</dbReference>
<feature type="compositionally biased region" description="Polar residues" evidence="1">
    <location>
        <begin position="530"/>
        <end position="543"/>
    </location>
</feature>
<feature type="region of interest" description="Disordered" evidence="1">
    <location>
        <begin position="1"/>
        <end position="29"/>
    </location>
</feature>
<dbReference type="PANTHER" id="PTHR46427:SF1">
    <property type="entry name" value="ANKYRIN REPEAT AND LEM DOMAIN-CONTAINING PROTEIN 1"/>
    <property type="match status" value="1"/>
</dbReference>
<reference evidence="3" key="2">
    <citation type="submission" date="2025-09" db="UniProtKB">
        <authorList>
            <consortium name="Ensembl"/>
        </authorList>
    </citation>
    <scope>IDENTIFICATION</scope>
</reference>
<feature type="region of interest" description="Disordered" evidence="1">
    <location>
        <begin position="355"/>
        <end position="543"/>
    </location>
</feature>
<dbReference type="CDD" id="cd10454">
    <property type="entry name" value="GIY-YIG_COG3680_Meta"/>
    <property type="match status" value="1"/>
</dbReference>
<dbReference type="PROSITE" id="PS50954">
    <property type="entry name" value="LEM"/>
    <property type="match status" value="1"/>
</dbReference>
<dbReference type="GO" id="GO:0004520">
    <property type="term" value="F:DNA endonuclease activity"/>
    <property type="evidence" value="ECO:0007669"/>
    <property type="project" value="TreeGrafter"/>
</dbReference>
<reference evidence="3" key="1">
    <citation type="submission" date="2025-08" db="UniProtKB">
        <authorList>
            <consortium name="Ensembl"/>
        </authorList>
    </citation>
    <scope>IDENTIFICATION</scope>
</reference>
<dbReference type="GO" id="GO:0000712">
    <property type="term" value="P:resolution of meiotic recombination intermediates"/>
    <property type="evidence" value="ECO:0007669"/>
    <property type="project" value="TreeGrafter"/>
</dbReference>